<evidence type="ECO:0000313" key="5">
    <source>
        <dbReference type="Proteomes" id="UP000608450"/>
    </source>
</evidence>
<dbReference type="AlphaFoldDB" id="A0A6G6J236"/>
<reference evidence="3 4" key="1">
    <citation type="submission" date="2020-02" db="EMBL/GenBank/DDBJ databases">
        <title>Integrative conjugative elements (ICEs) and plasmids drive adaptation of Pseudomonas nitroreducens strain HBP1 to wastewater environment.</title>
        <authorList>
            <person name="Sentchilo V."/>
            <person name="Carraro N."/>
            <person name="Bertelli C."/>
            <person name="van der Meer J.R."/>
        </authorList>
    </citation>
    <scope>NUCLEOTIDE SEQUENCE [LARGE SCALE GENOMIC DNA]</scope>
    <source>
        <strain evidence="3 4">HBP1</strain>
    </source>
</reference>
<keyword evidence="1" id="KW-1133">Transmembrane helix</keyword>
<feature type="transmembrane region" description="Helical" evidence="1">
    <location>
        <begin position="29"/>
        <end position="52"/>
    </location>
</feature>
<feature type="transmembrane region" description="Helical" evidence="1">
    <location>
        <begin position="135"/>
        <end position="157"/>
    </location>
</feature>
<keyword evidence="1" id="KW-0812">Transmembrane</keyword>
<evidence type="ECO:0000313" key="3">
    <source>
        <dbReference type="EMBL" id="QIE89408.1"/>
    </source>
</evidence>
<dbReference type="Proteomes" id="UP000501063">
    <property type="component" value="Chromosome"/>
</dbReference>
<gene>
    <name evidence="3" type="ORF">G5B91_25345</name>
    <name evidence="2" type="ORF">I5I61_19035</name>
</gene>
<keyword evidence="1" id="KW-0472">Membrane</keyword>
<dbReference type="Proteomes" id="UP000608450">
    <property type="component" value="Unassembled WGS sequence"/>
</dbReference>
<evidence type="ECO:0000256" key="1">
    <source>
        <dbReference type="SAM" id="Phobius"/>
    </source>
</evidence>
<accession>A0A6G6J236</accession>
<proteinExistence type="predicted"/>
<dbReference type="RefSeq" id="WP_024762975.1">
    <property type="nucleotide sequence ID" value="NZ_CP049140.1"/>
</dbReference>
<dbReference type="KEGG" id="pnt:G5B91_25345"/>
<dbReference type="EMBL" id="JADTFC010000051">
    <property type="protein sequence ID" value="MBG6289553.1"/>
    <property type="molecule type" value="Genomic_DNA"/>
</dbReference>
<organism evidence="3 4">
    <name type="scientific">Pseudomonas nitroreducens</name>
    <dbReference type="NCBI Taxonomy" id="46680"/>
    <lineage>
        <taxon>Bacteria</taxon>
        <taxon>Pseudomonadati</taxon>
        <taxon>Pseudomonadota</taxon>
        <taxon>Gammaproteobacteria</taxon>
        <taxon>Pseudomonadales</taxon>
        <taxon>Pseudomonadaceae</taxon>
        <taxon>Pseudomonas</taxon>
    </lineage>
</organism>
<dbReference type="EMBL" id="CP049140">
    <property type="protein sequence ID" value="QIE89408.1"/>
    <property type="molecule type" value="Genomic_DNA"/>
</dbReference>
<sequence>MTDTSQDNPFQTPAAVLQDGPAVATGEPLYRLAAVGIATFFGTPVAGAWIIVQNLKRLGRHAQVRNAWITGIGALIAIFLLGMFLPDSVPATPINIAAVFGMYHYAKQHTGGAVEQHAAQGGQFASNWRAFGVSLLFLLAVMAVVFGGAFVLALFGLI</sequence>
<name>A0A6G6J236_PSENT</name>
<evidence type="ECO:0000313" key="4">
    <source>
        <dbReference type="Proteomes" id="UP000501063"/>
    </source>
</evidence>
<keyword evidence="5" id="KW-1185">Reference proteome</keyword>
<reference evidence="2 5" key="2">
    <citation type="submission" date="2020-11" db="EMBL/GenBank/DDBJ databases">
        <title>Enhanced detection system for hospital associated transmission using whole genome sequencing surveillance.</title>
        <authorList>
            <person name="Harrison L.H."/>
            <person name="Van Tyne D."/>
            <person name="Marsh J.W."/>
            <person name="Griffith M.P."/>
            <person name="Snyder D.J."/>
            <person name="Cooper V.S."/>
            <person name="Mustapha M."/>
        </authorList>
    </citation>
    <scope>NUCLEOTIDE SEQUENCE [LARGE SCALE GENOMIC DNA]</scope>
    <source>
        <strain evidence="2 5">PSA00705</strain>
    </source>
</reference>
<protein>
    <submittedName>
        <fullName evidence="3">Uncharacterized protein</fullName>
    </submittedName>
</protein>
<feature type="transmembrane region" description="Helical" evidence="1">
    <location>
        <begin position="64"/>
        <end position="85"/>
    </location>
</feature>
<evidence type="ECO:0000313" key="2">
    <source>
        <dbReference type="EMBL" id="MBG6289553.1"/>
    </source>
</evidence>